<dbReference type="AlphaFoldDB" id="A0A364Y7R4"/>
<dbReference type="Proteomes" id="UP000251889">
    <property type="component" value="Unassembled WGS sequence"/>
</dbReference>
<sequence>MHQIEPYYNWLKYYNPAEDDRSPFFGKQYNFDVYSETIYGYYIDPAWDNIGSETLFIKILYTDYQQGFTIIEFIGEWNDAINNDIMTLKRNIIEAMMAEGIFKFILIGENIMNFHGSDDSYYEEWFEEVEDEGGWIAAISFPDFVFAEMSRFRLDHYILSGGTLSIDNWRTFQPTILFDKVDGLVQRRLN</sequence>
<dbReference type="OrthoDB" id="653988at2"/>
<evidence type="ECO:0000313" key="2">
    <source>
        <dbReference type="Proteomes" id="UP000251889"/>
    </source>
</evidence>
<organism evidence="1 2">
    <name type="scientific">Pseudochryseolinea flava</name>
    <dbReference type="NCBI Taxonomy" id="2059302"/>
    <lineage>
        <taxon>Bacteria</taxon>
        <taxon>Pseudomonadati</taxon>
        <taxon>Bacteroidota</taxon>
        <taxon>Cytophagia</taxon>
        <taxon>Cytophagales</taxon>
        <taxon>Fulvivirgaceae</taxon>
        <taxon>Pseudochryseolinea</taxon>
    </lineage>
</organism>
<name>A0A364Y7R4_9BACT</name>
<proteinExistence type="predicted"/>
<dbReference type="EMBL" id="QMFY01000001">
    <property type="protein sequence ID" value="RAW02990.1"/>
    <property type="molecule type" value="Genomic_DNA"/>
</dbReference>
<comment type="caution">
    <text evidence="1">The sequence shown here is derived from an EMBL/GenBank/DDBJ whole genome shotgun (WGS) entry which is preliminary data.</text>
</comment>
<accession>A0A364Y7R4</accession>
<dbReference type="RefSeq" id="WP_112745204.1">
    <property type="nucleotide sequence ID" value="NZ_QMFY01000001.1"/>
</dbReference>
<evidence type="ECO:0000313" key="1">
    <source>
        <dbReference type="EMBL" id="RAW02990.1"/>
    </source>
</evidence>
<reference evidence="1 2" key="1">
    <citation type="submission" date="2018-06" db="EMBL/GenBank/DDBJ databases">
        <title>Chryseolinea flavus sp. nov., a member of the phylum Bacteroidetes isolated from soil.</title>
        <authorList>
            <person name="Li Y."/>
            <person name="Wang J."/>
        </authorList>
    </citation>
    <scope>NUCLEOTIDE SEQUENCE [LARGE SCALE GENOMIC DNA]</scope>
    <source>
        <strain evidence="1 2">SDU1-6</strain>
    </source>
</reference>
<keyword evidence="2" id="KW-1185">Reference proteome</keyword>
<gene>
    <name evidence="1" type="ORF">DQQ10_02485</name>
</gene>
<protein>
    <submittedName>
        <fullName evidence="1">Uncharacterized protein</fullName>
    </submittedName>
</protein>